<organism evidence="1 2">
    <name type="scientific">Parascaris univalens</name>
    <name type="common">Nematode worm</name>
    <dbReference type="NCBI Taxonomy" id="6257"/>
    <lineage>
        <taxon>Eukaryota</taxon>
        <taxon>Metazoa</taxon>
        <taxon>Ecdysozoa</taxon>
        <taxon>Nematoda</taxon>
        <taxon>Chromadorea</taxon>
        <taxon>Rhabditida</taxon>
        <taxon>Spirurina</taxon>
        <taxon>Ascaridomorpha</taxon>
        <taxon>Ascaridoidea</taxon>
        <taxon>Ascarididae</taxon>
        <taxon>Parascaris</taxon>
    </lineage>
</organism>
<dbReference type="Gene3D" id="3.30.40.10">
    <property type="entry name" value="Zinc/RING finger domain, C3HC4 (zinc finger)"/>
    <property type="match status" value="1"/>
</dbReference>
<dbReference type="AlphaFoldDB" id="A0A915A0M4"/>
<keyword evidence="1" id="KW-1185">Reference proteome</keyword>
<reference evidence="2" key="1">
    <citation type="submission" date="2022-11" db="UniProtKB">
        <authorList>
            <consortium name="WormBaseParasite"/>
        </authorList>
    </citation>
    <scope>IDENTIFICATION</scope>
</reference>
<protein>
    <submittedName>
        <fullName evidence="2">RING-type domain-containing protein</fullName>
    </submittedName>
</protein>
<sequence length="135" mass="15593">MGQTTVISYITSARHDSSDAEEFPWWLHCNGCGILMLEAKQQRPGNKYWLSACGHIFCDQCNRRCERDRKCRCCRHSSFRSAAVDSTLPEKVRRFFKPVGRLYEDAMQHSTTRLLASNVHIWRSHAPFSGRSKPS</sequence>
<evidence type="ECO:0000313" key="1">
    <source>
        <dbReference type="Proteomes" id="UP000887569"/>
    </source>
</evidence>
<accession>A0A915A0M4</accession>
<dbReference type="InterPro" id="IPR013083">
    <property type="entry name" value="Znf_RING/FYVE/PHD"/>
</dbReference>
<dbReference type="WBParaSite" id="PgE116_g002_t04">
    <property type="protein sequence ID" value="PgE116_g002_t04"/>
    <property type="gene ID" value="PgE116_g002"/>
</dbReference>
<dbReference type="Proteomes" id="UP000887569">
    <property type="component" value="Unplaced"/>
</dbReference>
<proteinExistence type="predicted"/>
<evidence type="ECO:0000313" key="2">
    <source>
        <dbReference type="WBParaSite" id="PgE116_g002_t04"/>
    </source>
</evidence>
<name>A0A915A0M4_PARUN</name>